<organism evidence="1 2">
    <name type="scientific">Roseibium marinum</name>
    <dbReference type="NCBI Taxonomy" id="281252"/>
    <lineage>
        <taxon>Bacteria</taxon>
        <taxon>Pseudomonadati</taxon>
        <taxon>Pseudomonadota</taxon>
        <taxon>Alphaproteobacteria</taxon>
        <taxon>Hyphomicrobiales</taxon>
        <taxon>Stappiaceae</taxon>
        <taxon>Roseibium</taxon>
    </lineage>
</organism>
<dbReference type="AlphaFoldDB" id="A0A2S3UJP9"/>
<name>A0A2S3UJP9_9HYPH</name>
<dbReference type="OrthoDB" id="9831265at2"/>
<evidence type="ECO:0000313" key="2">
    <source>
        <dbReference type="Proteomes" id="UP000236959"/>
    </source>
</evidence>
<gene>
    <name evidence="1" type="ORF">CLV41_11917</name>
</gene>
<reference evidence="1 2" key="1">
    <citation type="submission" date="2018-01" db="EMBL/GenBank/DDBJ databases">
        <title>Genomic Encyclopedia of Archaeal and Bacterial Type Strains, Phase II (KMG-II): from individual species to whole genera.</title>
        <authorList>
            <person name="Goeker M."/>
        </authorList>
    </citation>
    <scope>NUCLEOTIDE SEQUENCE [LARGE SCALE GENOMIC DNA]</scope>
    <source>
        <strain evidence="1 2">DSM 17023</strain>
    </source>
</reference>
<dbReference type="Proteomes" id="UP000236959">
    <property type="component" value="Unassembled WGS sequence"/>
</dbReference>
<sequence>MLFLRVTLIVSISIPVLIGTVFNARADAGITDLWQRYLKNCGSLMISKEAMFADFPIKEAGHVLGVSEAGTRLAYGWASSDYSESGAVEVSFGPDVMSVSCTVGISPSQANIDPVSEAVKLKEHIATNERLSFDGGQMLHLSDNPQMVQNFTGGGVALSFNVYGAFEDPQIISIVDIKKTYVTIFNMYVTKID</sequence>
<accession>A0A2S3UJP9</accession>
<comment type="caution">
    <text evidence="1">The sequence shown here is derived from an EMBL/GenBank/DDBJ whole genome shotgun (WGS) entry which is preliminary data.</text>
</comment>
<evidence type="ECO:0000313" key="1">
    <source>
        <dbReference type="EMBL" id="POF27936.1"/>
    </source>
</evidence>
<proteinExistence type="predicted"/>
<dbReference type="RefSeq" id="WP_103225401.1">
    <property type="nucleotide sequence ID" value="NZ_PPCN01000019.1"/>
</dbReference>
<protein>
    <submittedName>
        <fullName evidence="1">Uncharacterized protein</fullName>
    </submittedName>
</protein>
<keyword evidence="2" id="KW-1185">Reference proteome</keyword>
<dbReference type="EMBL" id="PPCN01000019">
    <property type="protein sequence ID" value="POF27936.1"/>
    <property type="molecule type" value="Genomic_DNA"/>
</dbReference>